<evidence type="ECO:0000313" key="1">
    <source>
        <dbReference type="EMBL" id="AQS50742.1"/>
    </source>
</evidence>
<dbReference type="EMBL" id="CP019697">
    <property type="protein sequence ID" value="AQS50742.1"/>
    <property type="molecule type" value="Genomic_DNA"/>
</dbReference>
<evidence type="ECO:0000313" key="2">
    <source>
        <dbReference type="Proteomes" id="UP000189369"/>
    </source>
</evidence>
<accession>A0A1U9JY91</accession>
<gene>
    <name evidence="1" type="ORF">PAEH1_02740</name>
</gene>
<name>A0A1U9JY91_9BURK</name>
<dbReference type="AlphaFoldDB" id="A0A1U9JY91"/>
<proteinExistence type="predicted"/>
<dbReference type="Proteomes" id="UP000189369">
    <property type="component" value="Chromosome"/>
</dbReference>
<reference evidence="1 2" key="1">
    <citation type="submission" date="2017-01" db="EMBL/GenBank/DDBJ databases">
        <title>Complete Genome Sequence of Paenalcaligenes hominis, Isolated from a paraplegic Patient with neurogenic bladder.</title>
        <authorList>
            <person name="Mukhopadhyay R."/>
            <person name="Joaquin J."/>
            <person name="Hogue R."/>
            <person name="Kilaru A."/>
            <person name="Jospin G."/>
            <person name="Mars K."/>
            <person name="Eisen J.A."/>
            <person name="Chaturvedi V."/>
        </authorList>
    </citation>
    <scope>NUCLEOTIDE SEQUENCE [LARGE SCALE GENOMIC DNA]</scope>
    <source>
        <strain evidence="1 2">15S00501</strain>
    </source>
</reference>
<protein>
    <submittedName>
        <fullName evidence="1">Uncharacterized protein</fullName>
    </submittedName>
</protein>
<dbReference type="KEGG" id="phn:PAEH1_02740"/>
<sequence length="65" mass="7382">MTQCVECSSFSLRDAGQMAQRGCGVCAHDARHSYYPAMREHGCSRFSRAKADVIEKRKEWLDARS</sequence>
<organism evidence="1 2">
    <name type="scientific">Paenalcaligenes hominis</name>
    <dbReference type="NCBI Taxonomy" id="643674"/>
    <lineage>
        <taxon>Bacteria</taxon>
        <taxon>Pseudomonadati</taxon>
        <taxon>Pseudomonadota</taxon>
        <taxon>Betaproteobacteria</taxon>
        <taxon>Burkholderiales</taxon>
        <taxon>Alcaligenaceae</taxon>
        <taxon>Paenalcaligenes</taxon>
    </lineage>
</organism>
<dbReference type="STRING" id="643674.PAEH1_02740"/>